<sequence>MDPFGRFPYEVMLMILNHLNPTTLRALELMGISRLWRDNIPHWTHRPQKVIHLTGGRLFHALPLVHTGQQLLDIIVDPPDHPYASLELEQVMIAVQQLRLPTMRSLSSLPSVRGSLPHALNTLCERDNALPSNVTHLVQQLTLFPVQTEVNLFHIMVHFPALISLTLVWPVGQSQAQFVVPANYAQPLALDSLTFLNIQGTLPWDHFVNFVQRCNRLAFLRIGWPYDGDMPQFLAMCSRLQYLWFDTRHDHVPPTIPMDAVTVPHPQQHAHDWTHLRQLVAFHPSIATYRGIIATLQAYQHVYLNTVQIRISPRWRERETEGLQLLAMQPLPSLSELVFAVHPASTVVTDPLLHHHVISLMDAAPNIQRFSIRLLHRGNMDNSSLAFFRANPLIPTPIMERIMHQMPNLRHLCLHAAHPVGDAVQILRQLRYHQVPLLSFDWLGKSIESIDLLGNWLLCHTYNGWRLRPRSGLDSLMKT</sequence>
<accession>A0A068SCB5</accession>
<dbReference type="Proteomes" id="UP000027586">
    <property type="component" value="Unassembled WGS sequence"/>
</dbReference>
<gene>
    <name evidence="1" type="ORF">LCOR_10289.1</name>
</gene>
<dbReference type="EMBL" id="CBTN010000071">
    <property type="protein sequence ID" value="CDH59477.1"/>
    <property type="molecule type" value="Genomic_DNA"/>
</dbReference>
<dbReference type="SUPFAM" id="SSF81383">
    <property type="entry name" value="F-box domain"/>
    <property type="match status" value="1"/>
</dbReference>
<dbReference type="InterPro" id="IPR036047">
    <property type="entry name" value="F-box-like_dom_sf"/>
</dbReference>
<comment type="caution">
    <text evidence="1">The sequence shown here is derived from an EMBL/GenBank/DDBJ whole genome shotgun (WGS) entry which is preliminary data.</text>
</comment>
<name>A0A068SCB5_9FUNG</name>
<protein>
    <recommendedName>
        <fullName evidence="3">F-box domain-containing protein</fullName>
    </recommendedName>
</protein>
<dbReference type="InterPro" id="IPR032675">
    <property type="entry name" value="LRR_dom_sf"/>
</dbReference>
<dbReference type="VEuPathDB" id="FungiDB:LCOR_10289.1"/>
<dbReference type="SUPFAM" id="SSF52047">
    <property type="entry name" value="RNI-like"/>
    <property type="match status" value="1"/>
</dbReference>
<evidence type="ECO:0000313" key="2">
    <source>
        <dbReference type="Proteomes" id="UP000027586"/>
    </source>
</evidence>
<dbReference type="AlphaFoldDB" id="A0A068SCB5"/>
<dbReference type="OrthoDB" id="10439738at2759"/>
<keyword evidence="2" id="KW-1185">Reference proteome</keyword>
<evidence type="ECO:0000313" key="1">
    <source>
        <dbReference type="EMBL" id="CDH59477.1"/>
    </source>
</evidence>
<proteinExistence type="predicted"/>
<evidence type="ECO:0008006" key="3">
    <source>
        <dbReference type="Google" id="ProtNLM"/>
    </source>
</evidence>
<reference evidence="1" key="1">
    <citation type="submission" date="2013-08" db="EMBL/GenBank/DDBJ databases">
        <title>Gene expansion shapes genome architecture in the human pathogen Lichtheimia corymbifera: an evolutionary genomics analysis in the ancient terrestrial Mucorales (Mucoromycotina).</title>
        <authorList>
            <person name="Schwartze V.U."/>
            <person name="Winter S."/>
            <person name="Shelest E."/>
            <person name="Marcet-Houben M."/>
            <person name="Horn F."/>
            <person name="Wehner S."/>
            <person name="Hoffmann K."/>
            <person name="Riege K."/>
            <person name="Sammeth M."/>
            <person name="Nowrousian M."/>
            <person name="Valiante V."/>
            <person name="Linde J."/>
            <person name="Jacobsen I.D."/>
            <person name="Marz M."/>
            <person name="Brakhage A.A."/>
            <person name="Gabaldon T."/>
            <person name="Bocker S."/>
            <person name="Voigt K."/>
        </authorList>
    </citation>
    <scope>NUCLEOTIDE SEQUENCE [LARGE SCALE GENOMIC DNA]</scope>
    <source>
        <strain evidence="1">FSU 9682</strain>
    </source>
</reference>
<dbReference type="Gene3D" id="3.80.10.10">
    <property type="entry name" value="Ribonuclease Inhibitor"/>
    <property type="match status" value="1"/>
</dbReference>
<organism evidence="1 2">
    <name type="scientific">Lichtheimia corymbifera JMRC:FSU:9682</name>
    <dbReference type="NCBI Taxonomy" id="1263082"/>
    <lineage>
        <taxon>Eukaryota</taxon>
        <taxon>Fungi</taxon>
        <taxon>Fungi incertae sedis</taxon>
        <taxon>Mucoromycota</taxon>
        <taxon>Mucoromycotina</taxon>
        <taxon>Mucoromycetes</taxon>
        <taxon>Mucorales</taxon>
        <taxon>Lichtheimiaceae</taxon>
        <taxon>Lichtheimia</taxon>
    </lineage>
</organism>